<dbReference type="InterPro" id="IPR006944">
    <property type="entry name" value="Phage/GTA_portal"/>
</dbReference>
<reference evidence="1 2" key="1">
    <citation type="submission" date="2023-07" db="EMBL/GenBank/DDBJ databases">
        <title>The novel representative of Negativicutes class, Anaeroselena agilis gen. nov. sp. nov.</title>
        <authorList>
            <person name="Prokofeva M.I."/>
            <person name="Elcheninov A.G."/>
            <person name="Klyukina A."/>
            <person name="Kublanov I.V."/>
            <person name="Frolov E.N."/>
            <person name="Podosokorskaya O.A."/>
        </authorList>
    </citation>
    <scope>NUCLEOTIDE SEQUENCE [LARGE SCALE GENOMIC DNA]</scope>
    <source>
        <strain evidence="1 2">4137-cl</strain>
    </source>
</reference>
<organism evidence="1 2">
    <name type="scientific">Anaeroselena agilis</name>
    <dbReference type="NCBI Taxonomy" id="3063788"/>
    <lineage>
        <taxon>Bacteria</taxon>
        <taxon>Bacillati</taxon>
        <taxon>Bacillota</taxon>
        <taxon>Negativicutes</taxon>
        <taxon>Acetonemataceae</taxon>
        <taxon>Anaeroselena</taxon>
    </lineage>
</organism>
<proteinExistence type="predicted"/>
<evidence type="ECO:0000313" key="2">
    <source>
        <dbReference type="Proteomes" id="UP001254848"/>
    </source>
</evidence>
<dbReference type="Proteomes" id="UP001254848">
    <property type="component" value="Unassembled WGS sequence"/>
</dbReference>
<protein>
    <submittedName>
        <fullName evidence="1">Phage portal protein</fullName>
    </submittedName>
</protein>
<comment type="caution">
    <text evidence="1">The sequence shown here is derived from an EMBL/GenBank/DDBJ whole genome shotgun (WGS) entry which is preliminary data.</text>
</comment>
<gene>
    <name evidence="1" type="ORF">Q4T40_18595</name>
</gene>
<keyword evidence="2" id="KW-1185">Reference proteome</keyword>
<accession>A0ABU3P2G9</accession>
<name>A0ABU3P2G9_9FIRM</name>
<sequence>MAFQLLKNLFTRPAPTEQTSIVTLPSGLAFKSYGGLSNSDIFLAGVNAVAKAASKLTVQAVVGEEGNRAPGDAQINRVLGLRPTPYSNTQEWLYRITALYFSKNDLWLWPHWDTGSLQAIWPVAPSSAEFVSDKTDLYVRFIFQNGNCSTLPYRDLIHLKRMPMQNDLLSETNQSITPAIQLASDQTQGLIAGIGQVQSPRGLLSFVQTLRPEDIEAQRKKFTESLRANNGIASIDAKATFQQLDIPPYSVNAPEQQAVASKIYAYLGVNAKIVDGSYTAEEYSNFVESTILPFARSLGIGLSVALLTEREIANDNRITVETAGRMAFASMADKINAIKEIMPLGVLNKNQALQILGLPQIEGPEGQKCLQSLNFVDQAIINAYQLSYKFKQPAGGPGEESEQ</sequence>
<dbReference type="RefSeq" id="WP_413781708.1">
    <property type="nucleotide sequence ID" value="NZ_JAUOZS010000001.1"/>
</dbReference>
<dbReference type="Pfam" id="PF04860">
    <property type="entry name" value="Phage_portal"/>
    <property type="match status" value="1"/>
</dbReference>
<dbReference type="EMBL" id="JAUOZS010000001">
    <property type="protein sequence ID" value="MDT8903249.1"/>
    <property type="molecule type" value="Genomic_DNA"/>
</dbReference>
<evidence type="ECO:0000313" key="1">
    <source>
        <dbReference type="EMBL" id="MDT8903249.1"/>
    </source>
</evidence>